<evidence type="ECO:0000313" key="3">
    <source>
        <dbReference type="EMBL" id="SSX20817.1"/>
    </source>
</evidence>
<dbReference type="OMA" id="PVHYNET"/>
<feature type="compositionally biased region" description="Basic and acidic residues" evidence="2">
    <location>
        <begin position="134"/>
        <end position="149"/>
    </location>
</feature>
<dbReference type="VEuPathDB" id="VectorBase:CSON002686"/>
<feature type="region of interest" description="Disordered" evidence="2">
    <location>
        <begin position="292"/>
        <end position="319"/>
    </location>
</feature>
<feature type="region of interest" description="Disordered" evidence="2">
    <location>
        <begin position="134"/>
        <end position="182"/>
    </location>
</feature>
<name>A0A336LWY1_CULSO</name>
<dbReference type="GO" id="GO:0000462">
    <property type="term" value="P:maturation of SSU-rRNA from tricistronic rRNA transcript (SSU-rRNA, 5.8S rRNA, LSU-rRNA)"/>
    <property type="evidence" value="ECO:0007669"/>
    <property type="project" value="TreeGrafter"/>
</dbReference>
<dbReference type="Pfam" id="PF04000">
    <property type="entry name" value="Sas10_Utp3"/>
    <property type="match status" value="1"/>
</dbReference>
<evidence type="ECO:0000256" key="2">
    <source>
        <dbReference type="SAM" id="MobiDB-lite"/>
    </source>
</evidence>
<proteinExistence type="inferred from homology"/>
<feature type="compositionally biased region" description="Basic and acidic residues" evidence="2">
    <location>
        <begin position="171"/>
        <end position="180"/>
    </location>
</feature>
<dbReference type="InterPro" id="IPR007146">
    <property type="entry name" value="Sas10/Utp3/C1D"/>
</dbReference>
<gene>
    <name evidence="3" type="primary">CSON002686</name>
</gene>
<dbReference type="EMBL" id="UFQT01000144">
    <property type="protein sequence ID" value="SSX20817.1"/>
    <property type="molecule type" value="Genomic_DNA"/>
</dbReference>
<dbReference type="GO" id="GO:0032040">
    <property type="term" value="C:small-subunit processome"/>
    <property type="evidence" value="ECO:0007669"/>
    <property type="project" value="TreeGrafter"/>
</dbReference>
<evidence type="ECO:0000256" key="1">
    <source>
        <dbReference type="ARBA" id="ARBA00010979"/>
    </source>
</evidence>
<dbReference type="PANTHER" id="PTHR13237">
    <property type="entry name" value="SOMETHING ABOUT SILENCING PROTEIN 10-RELATED"/>
    <property type="match status" value="1"/>
</dbReference>
<reference evidence="3" key="1">
    <citation type="submission" date="2018-07" db="EMBL/GenBank/DDBJ databases">
        <authorList>
            <person name="Quirk P.G."/>
            <person name="Krulwich T.A."/>
        </authorList>
    </citation>
    <scope>NUCLEOTIDE SEQUENCE</scope>
</reference>
<organism evidence="3">
    <name type="scientific">Culicoides sonorensis</name>
    <name type="common">Biting midge</name>
    <dbReference type="NCBI Taxonomy" id="179676"/>
    <lineage>
        <taxon>Eukaryota</taxon>
        <taxon>Metazoa</taxon>
        <taxon>Ecdysozoa</taxon>
        <taxon>Arthropoda</taxon>
        <taxon>Hexapoda</taxon>
        <taxon>Insecta</taxon>
        <taxon>Pterygota</taxon>
        <taxon>Neoptera</taxon>
        <taxon>Endopterygota</taxon>
        <taxon>Diptera</taxon>
        <taxon>Nematocera</taxon>
        <taxon>Chironomoidea</taxon>
        <taxon>Ceratopogonidae</taxon>
        <taxon>Ceratopogoninae</taxon>
        <taxon>Culicoides</taxon>
        <taxon>Monoculicoides</taxon>
    </lineage>
</organism>
<feature type="compositionally biased region" description="Acidic residues" evidence="2">
    <location>
        <begin position="158"/>
        <end position="170"/>
    </location>
</feature>
<sequence>MVQATLEDDCAEVTESMEDETENLPAALKILSEMSTNAEQVSSLVDQMLERVRSGEFSTEYGLSFLEVKYQMLLDYLINLTFVVLRKCTGQSIENNPAIDRLIELRTVLEKIRPIDYKLRYQIDKLVKTATTGVEDKNDPSNFKARPDQLTDQLNQSDSEDDSDAESDDDENKKLRDKIYRPPKLTAMHFDDEPVKEKTRKQFERLKKRALNSSIIQEMKEEYMDIPIEISEGNKATQIYNKAQKERERFEEDNFIRLPITKADKHRQRQVTTLGTLGNEITSFRDISLLSGGQLSEKKGKKRKGTGGKKKHGKKRKFH</sequence>
<accession>A0A336LWY1</accession>
<protein>
    <submittedName>
        <fullName evidence="3">CSON002686 protein</fullName>
    </submittedName>
</protein>
<dbReference type="PANTHER" id="PTHR13237:SF9">
    <property type="entry name" value="NEUROGUIDIN"/>
    <property type="match status" value="1"/>
</dbReference>
<feature type="compositionally biased region" description="Basic residues" evidence="2">
    <location>
        <begin position="299"/>
        <end position="319"/>
    </location>
</feature>
<dbReference type="AlphaFoldDB" id="A0A336LWY1"/>
<comment type="similarity">
    <text evidence="1">Belongs to the SAS10 family.</text>
</comment>
<feature type="region of interest" description="Disordered" evidence="2">
    <location>
        <begin position="1"/>
        <end position="20"/>
    </location>
</feature>